<feature type="region of interest" description="Disordered" evidence="1">
    <location>
        <begin position="45"/>
        <end position="67"/>
    </location>
</feature>
<dbReference type="AlphaFoldDB" id="A0A1M4T7J3"/>
<dbReference type="Proteomes" id="UP000184476">
    <property type="component" value="Unassembled WGS sequence"/>
</dbReference>
<organism evidence="2 3">
    <name type="scientific">Seinonella peptonophila</name>
    <dbReference type="NCBI Taxonomy" id="112248"/>
    <lineage>
        <taxon>Bacteria</taxon>
        <taxon>Bacillati</taxon>
        <taxon>Bacillota</taxon>
        <taxon>Bacilli</taxon>
        <taxon>Bacillales</taxon>
        <taxon>Thermoactinomycetaceae</taxon>
        <taxon>Seinonella</taxon>
    </lineage>
</organism>
<dbReference type="RefSeq" id="WP_073150977.1">
    <property type="nucleotide sequence ID" value="NZ_FQVL01000001.1"/>
</dbReference>
<sequence>MTTSKASVVIIPAMISDEERVQRLVRIRKLAAQLYIKSYERKNIDKTKREEELEPNSVSSVNYHNGK</sequence>
<evidence type="ECO:0000256" key="1">
    <source>
        <dbReference type="SAM" id="MobiDB-lite"/>
    </source>
</evidence>
<gene>
    <name evidence="2" type="ORF">SAMN05444392_101344</name>
</gene>
<reference evidence="2 3" key="1">
    <citation type="submission" date="2016-11" db="EMBL/GenBank/DDBJ databases">
        <authorList>
            <person name="Jaros S."/>
            <person name="Januszkiewicz K."/>
            <person name="Wedrychowicz H."/>
        </authorList>
    </citation>
    <scope>NUCLEOTIDE SEQUENCE [LARGE SCALE GENOMIC DNA]</scope>
    <source>
        <strain evidence="2 3">DSM 44666</strain>
    </source>
</reference>
<evidence type="ECO:0000313" key="3">
    <source>
        <dbReference type="Proteomes" id="UP000184476"/>
    </source>
</evidence>
<protein>
    <submittedName>
        <fullName evidence="2">Uncharacterized protein</fullName>
    </submittedName>
</protein>
<accession>A0A1M4T7J3</accession>
<keyword evidence="3" id="KW-1185">Reference proteome</keyword>
<name>A0A1M4T7J3_9BACL</name>
<dbReference type="EMBL" id="FQVL01000001">
    <property type="protein sequence ID" value="SHE40360.1"/>
    <property type="molecule type" value="Genomic_DNA"/>
</dbReference>
<proteinExistence type="predicted"/>
<evidence type="ECO:0000313" key="2">
    <source>
        <dbReference type="EMBL" id="SHE40360.1"/>
    </source>
</evidence>
<feature type="compositionally biased region" description="Polar residues" evidence="1">
    <location>
        <begin position="56"/>
        <end position="67"/>
    </location>
</feature>